<feature type="non-terminal residue" evidence="4">
    <location>
        <position position="1"/>
    </location>
</feature>
<dbReference type="GO" id="GO:0030976">
    <property type="term" value="F:thiamine pyrophosphate binding"/>
    <property type="evidence" value="ECO:0007669"/>
    <property type="project" value="InterPro"/>
</dbReference>
<comment type="similarity">
    <text evidence="1">Belongs to the TPP enzyme family.</text>
</comment>
<sequence length="322" mass="34256">PVLYVGGGVRAAGASDKVKELADRLHAPVTVTYMGLGCYPPDGEGWLGVLSDAASLPAAAIAECDLFVTLGARFNSRYGAFGRLAKRRVPVLQFDTDRAEIDKNVPAALSVVGDVAESLAELLPLLPQREKAEWEYASLPVRREVNRGTEIIAALSRAMGRRATVVTDVGLHQEWTAHNAEIFTPERFLTSGGLGAMGFGTGAAIGAHFASGDSCLLVTGDGSFNMNFNELSTAVKHHIPLVVAVLNNNSLGMIRRLQTARRSKSNVNAPYLNIDYAALARSMGARGVTVSETEDIEDAAQRALDGSLPLVIDFKLPINTGI</sequence>
<dbReference type="InterPro" id="IPR012000">
    <property type="entry name" value="Thiamin_PyroP_enz_cen_dom"/>
</dbReference>
<dbReference type="GO" id="GO:0000287">
    <property type="term" value="F:magnesium ion binding"/>
    <property type="evidence" value="ECO:0007669"/>
    <property type="project" value="InterPro"/>
</dbReference>
<dbReference type="InterPro" id="IPR045229">
    <property type="entry name" value="TPP_enz"/>
</dbReference>
<protein>
    <submittedName>
        <fullName evidence="4">Thiamine pyrophosphate-binding protein</fullName>
    </submittedName>
</protein>
<dbReference type="Pfam" id="PF00205">
    <property type="entry name" value="TPP_enzyme_M"/>
    <property type="match status" value="1"/>
</dbReference>
<dbReference type="Proteomes" id="UP000886857">
    <property type="component" value="Unassembled WGS sequence"/>
</dbReference>
<dbReference type="InterPro" id="IPR029035">
    <property type="entry name" value="DHS-like_NAD/FAD-binding_dom"/>
</dbReference>
<evidence type="ECO:0000256" key="1">
    <source>
        <dbReference type="ARBA" id="ARBA00007812"/>
    </source>
</evidence>
<dbReference type="Gene3D" id="3.40.50.970">
    <property type="match status" value="1"/>
</dbReference>
<dbReference type="InterPro" id="IPR029061">
    <property type="entry name" value="THDP-binding"/>
</dbReference>
<dbReference type="Gene3D" id="3.40.50.1220">
    <property type="entry name" value="TPP-binding domain"/>
    <property type="match status" value="1"/>
</dbReference>
<dbReference type="AlphaFoldDB" id="A0A9D1SW88"/>
<gene>
    <name evidence="4" type="ORF">IAC73_03310</name>
</gene>
<dbReference type="Pfam" id="PF02775">
    <property type="entry name" value="TPP_enzyme_C"/>
    <property type="match status" value="1"/>
</dbReference>
<dbReference type="GO" id="GO:0009097">
    <property type="term" value="P:isoleucine biosynthetic process"/>
    <property type="evidence" value="ECO:0007669"/>
    <property type="project" value="TreeGrafter"/>
</dbReference>
<reference evidence="4" key="1">
    <citation type="submission" date="2020-10" db="EMBL/GenBank/DDBJ databases">
        <authorList>
            <person name="Gilroy R."/>
        </authorList>
    </citation>
    <scope>NUCLEOTIDE SEQUENCE</scope>
    <source>
        <strain evidence="4">10406</strain>
    </source>
</reference>
<dbReference type="EMBL" id="DVOE01000050">
    <property type="protein sequence ID" value="HIU98853.1"/>
    <property type="molecule type" value="Genomic_DNA"/>
</dbReference>
<feature type="domain" description="Thiamine pyrophosphate enzyme central" evidence="2">
    <location>
        <begin position="1"/>
        <end position="122"/>
    </location>
</feature>
<dbReference type="GO" id="GO:0005948">
    <property type="term" value="C:acetolactate synthase complex"/>
    <property type="evidence" value="ECO:0007669"/>
    <property type="project" value="TreeGrafter"/>
</dbReference>
<proteinExistence type="inferred from homology"/>
<dbReference type="GO" id="GO:0003984">
    <property type="term" value="F:acetolactate synthase activity"/>
    <property type="evidence" value="ECO:0007669"/>
    <property type="project" value="TreeGrafter"/>
</dbReference>
<dbReference type="SUPFAM" id="SSF52518">
    <property type="entry name" value="Thiamin diphosphate-binding fold (THDP-binding)"/>
    <property type="match status" value="1"/>
</dbReference>
<evidence type="ECO:0000259" key="3">
    <source>
        <dbReference type="Pfam" id="PF02775"/>
    </source>
</evidence>
<name>A0A9D1SW88_9FIRM</name>
<reference evidence="4" key="2">
    <citation type="journal article" date="2021" name="PeerJ">
        <title>Extensive microbial diversity within the chicken gut microbiome revealed by metagenomics and culture.</title>
        <authorList>
            <person name="Gilroy R."/>
            <person name="Ravi A."/>
            <person name="Getino M."/>
            <person name="Pursley I."/>
            <person name="Horton D.L."/>
            <person name="Alikhan N.F."/>
            <person name="Baker D."/>
            <person name="Gharbi K."/>
            <person name="Hall N."/>
            <person name="Watson M."/>
            <person name="Adriaenssens E.M."/>
            <person name="Foster-Nyarko E."/>
            <person name="Jarju S."/>
            <person name="Secka A."/>
            <person name="Antonio M."/>
            <person name="Oren A."/>
            <person name="Chaudhuri R.R."/>
            <person name="La Ragione R."/>
            <person name="Hildebrand F."/>
            <person name="Pallen M.J."/>
        </authorList>
    </citation>
    <scope>NUCLEOTIDE SEQUENCE</scope>
    <source>
        <strain evidence="4">10406</strain>
    </source>
</reference>
<dbReference type="PANTHER" id="PTHR18968:SF13">
    <property type="entry name" value="ACETOLACTATE SYNTHASE CATALYTIC SUBUNIT, MITOCHONDRIAL"/>
    <property type="match status" value="1"/>
</dbReference>
<organism evidence="4 5">
    <name type="scientific">Candidatus Limadaptatus stercoripullorum</name>
    <dbReference type="NCBI Taxonomy" id="2840846"/>
    <lineage>
        <taxon>Bacteria</taxon>
        <taxon>Bacillati</taxon>
        <taxon>Bacillota</taxon>
        <taxon>Clostridia</taxon>
        <taxon>Eubacteriales</taxon>
        <taxon>Candidatus Limadaptatus</taxon>
    </lineage>
</organism>
<dbReference type="PANTHER" id="PTHR18968">
    <property type="entry name" value="THIAMINE PYROPHOSPHATE ENZYMES"/>
    <property type="match status" value="1"/>
</dbReference>
<evidence type="ECO:0000313" key="5">
    <source>
        <dbReference type="Proteomes" id="UP000886857"/>
    </source>
</evidence>
<feature type="domain" description="Thiamine pyrophosphate enzyme TPP-binding" evidence="3">
    <location>
        <begin position="168"/>
        <end position="314"/>
    </location>
</feature>
<dbReference type="GO" id="GO:0050660">
    <property type="term" value="F:flavin adenine dinucleotide binding"/>
    <property type="evidence" value="ECO:0007669"/>
    <property type="project" value="TreeGrafter"/>
</dbReference>
<evidence type="ECO:0000313" key="4">
    <source>
        <dbReference type="EMBL" id="HIU98853.1"/>
    </source>
</evidence>
<dbReference type="InterPro" id="IPR011766">
    <property type="entry name" value="TPP_enzyme_TPP-bd"/>
</dbReference>
<accession>A0A9D1SW88</accession>
<comment type="caution">
    <text evidence="4">The sequence shown here is derived from an EMBL/GenBank/DDBJ whole genome shotgun (WGS) entry which is preliminary data.</text>
</comment>
<dbReference type="SUPFAM" id="SSF52467">
    <property type="entry name" value="DHS-like NAD/FAD-binding domain"/>
    <property type="match status" value="1"/>
</dbReference>
<evidence type="ECO:0000259" key="2">
    <source>
        <dbReference type="Pfam" id="PF00205"/>
    </source>
</evidence>
<dbReference type="GO" id="GO:0009099">
    <property type="term" value="P:L-valine biosynthetic process"/>
    <property type="evidence" value="ECO:0007669"/>
    <property type="project" value="TreeGrafter"/>
</dbReference>